<organism evidence="9 10">
    <name type="scientific">Lysobacter korlensis</name>
    <dbReference type="NCBI Taxonomy" id="553636"/>
    <lineage>
        <taxon>Bacteria</taxon>
        <taxon>Pseudomonadati</taxon>
        <taxon>Pseudomonadota</taxon>
        <taxon>Gammaproteobacteria</taxon>
        <taxon>Lysobacterales</taxon>
        <taxon>Lysobacteraceae</taxon>
        <taxon>Lysobacter</taxon>
    </lineage>
</organism>
<sequence length="293" mass="32076">MKSVLGDKKTILILLGPALLLYTAVKLGPVIWSFGLSFFEGNLRGFEFVGVDNFVKLFSDPELLNAIVFSMKYAVIVTICQVLLGYGLALFYVFVLRRSSALIRAIIFFPTVLPTVAVALLFSSFFEIAPQEGPVNGLLSALGMQPIAWLGQADSAFIVIVIMELWSSMGFYAILLYAGLLDIPEDIIESARIDGANGWRLIRSVILPLSLPVLLSSVIFSFNVTLKVFDSVLALTDGGPGTSTQPLTLYMYKTTFTFQDYGYGSTLALVLTIMCLLVTLFIFGSARKDRTKA</sequence>
<reference evidence="9 10" key="1">
    <citation type="submission" date="2024-09" db="EMBL/GenBank/DDBJ databases">
        <authorList>
            <person name="Sun Q."/>
            <person name="Mori K."/>
        </authorList>
    </citation>
    <scope>NUCLEOTIDE SEQUENCE [LARGE SCALE GENOMIC DNA]</scope>
    <source>
        <strain evidence="9 10">KCTC 23076</strain>
    </source>
</reference>
<comment type="similarity">
    <text evidence="7">Belongs to the binding-protein-dependent transport system permease family.</text>
</comment>
<keyword evidence="5 7" id="KW-1133">Transmembrane helix</keyword>
<feature type="transmembrane region" description="Helical" evidence="7">
    <location>
        <begin position="261"/>
        <end position="283"/>
    </location>
</feature>
<evidence type="ECO:0000313" key="9">
    <source>
        <dbReference type="EMBL" id="MFC0680179.1"/>
    </source>
</evidence>
<dbReference type="Gene3D" id="1.10.3720.10">
    <property type="entry name" value="MetI-like"/>
    <property type="match status" value="1"/>
</dbReference>
<feature type="transmembrane region" description="Helical" evidence="7">
    <location>
        <begin position="102"/>
        <end position="126"/>
    </location>
</feature>
<dbReference type="PANTHER" id="PTHR30193:SF37">
    <property type="entry name" value="INNER MEMBRANE ABC TRANSPORTER PERMEASE PROTEIN YCJO"/>
    <property type="match status" value="1"/>
</dbReference>
<keyword evidence="2 7" id="KW-0813">Transport</keyword>
<feature type="transmembrane region" description="Helical" evidence="7">
    <location>
        <begin position="12"/>
        <end position="34"/>
    </location>
</feature>
<evidence type="ECO:0000256" key="3">
    <source>
        <dbReference type="ARBA" id="ARBA00022475"/>
    </source>
</evidence>
<dbReference type="SUPFAM" id="SSF161098">
    <property type="entry name" value="MetI-like"/>
    <property type="match status" value="1"/>
</dbReference>
<dbReference type="CDD" id="cd06261">
    <property type="entry name" value="TM_PBP2"/>
    <property type="match status" value="1"/>
</dbReference>
<evidence type="ECO:0000259" key="8">
    <source>
        <dbReference type="PROSITE" id="PS50928"/>
    </source>
</evidence>
<accession>A0ABV6RT63</accession>
<evidence type="ECO:0000256" key="7">
    <source>
        <dbReference type="RuleBase" id="RU363032"/>
    </source>
</evidence>
<dbReference type="Pfam" id="PF00528">
    <property type="entry name" value="BPD_transp_1"/>
    <property type="match status" value="1"/>
</dbReference>
<evidence type="ECO:0000256" key="1">
    <source>
        <dbReference type="ARBA" id="ARBA00004651"/>
    </source>
</evidence>
<gene>
    <name evidence="9" type="ORF">ACFFGH_20285</name>
</gene>
<evidence type="ECO:0000256" key="2">
    <source>
        <dbReference type="ARBA" id="ARBA00022448"/>
    </source>
</evidence>
<feature type="domain" description="ABC transmembrane type-1" evidence="8">
    <location>
        <begin position="67"/>
        <end position="282"/>
    </location>
</feature>
<keyword evidence="3" id="KW-1003">Cell membrane</keyword>
<evidence type="ECO:0000256" key="5">
    <source>
        <dbReference type="ARBA" id="ARBA00022989"/>
    </source>
</evidence>
<dbReference type="InterPro" id="IPR035906">
    <property type="entry name" value="MetI-like_sf"/>
</dbReference>
<evidence type="ECO:0000256" key="4">
    <source>
        <dbReference type="ARBA" id="ARBA00022692"/>
    </source>
</evidence>
<evidence type="ECO:0000256" key="6">
    <source>
        <dbReference type="ARBA" id="ARBA00023136"/>
    </source>
</evidence>
<dbReference type="RefSeq" id="WP_386671692.1">
    <property type="nucleotide sequence ID" value="NZ_JBHLTG010000005.1"/>
</dbReference>
<feature type="transmembrane region" description="Helical" evidence="7">
    <location>
        <begin position="201"/>
        <end position="222"/>
    </location>
</feature>
<protein>
    <submittedName>
        <fullName evidence="9">Carbohydrate ABC transporter permease</fullName>
    </submittedName>
</protein>
<feature type="transmembrane region" description="Helical" evidence="7">
    <location>
        <begin position="156"/>
        <end position="180"/>
    </location>
</feature>
<comment type="caution">
    <text evidence="9">The sequence shown here is derived from an EMBL/GenBank/DDBJ whole genome shotgun (WGS) entry which is preliminary data.</text>
</comment>
<dbReference type="PANTHER" id="PTHR30193">
    <property type="entry name" value="ABC TRANSPORTER PERMEASE PROTEIN"/>
    <property type="match status" value="1"/>
</dbReference>
<proteinExistence type="inferred from homology"/>
<comment type="subcellular location">
    <subcellularLocation>
        <location evidence="1 7">Cell membrane</location>
        <topology evidence="1 7">Multi-pass membrane protein</topology>
    </subcellularLocation>
</comment>
<dbReference type="Proteomes" id="UP001589896">
    <property type="component" value="Unassembled WGS sequence"/>
</dbReference>
<dbReference type="InterPro" id="IPR051393">
    <property type="entry name" value="ABC_transporter_permease"/>
</dbReference>
<keyword evidence="4 7" id="KW-0812">Transmembrane</keyword>
<dbReference type="EMBL" id="JBHLTG010000005">
    <property type="protein sequence ID" value="MFC0680179.1"/>
    <property type="molecule type" value="Genomic_DNA"/>
</dbReference>
<keyword evidence="10" id="KW-1185">Reference proteome</keyword>
<evidence type="ECO:0000313" key="10">
    <source>
        <dbReference type="Proteomes" id="UP001589896"/>
    </source>
</evidence>
<keyword evidence="6 7" id="KW-0472">Membrane</keyword>
<dbReference type="PROSITE" id="PS50928">
    <property type="entry name" value="ABC_TM1"/>
    <property type="match status" value="1"/>
</dbReference>
<feature type="transmembrane region" description="Helical" evidence="7">
    <location>
        <begin position="73"/>
        <end position="95"/>
    </location>
</feature>
<dbReference type="InterPro" id="IPR000515">
    <property type="entry name" value="MetI-like"/>
</dbReference>
<name>A0ABV6RT63_9GAMM</name>